<evidence type="ECO:0000259" key="8">
    <source>
        <dbReference type="PROSITE" id="PS50893"/>
    </source>
</evidence>
<dbReference type="InterPro" id="IPR039421">
    <property type="entry name" value="Type_1_exporter"/>
</dbReference>
<keyword evidence="5 7" id="KW-1133">Transmembrane helix</keyword>
<feature type="transmembrane region" description="Helical" evidence="7">
    <location>
        <begin position="251"/>
        <end position="269"/>
    </location>
</feature>
<dbReference type="SMART" id="SM00382">
    <property type="entry name" value="AAA"/>
    <property type="match status" value="1"/>
</dbReference>
<dbReference type="Pfam" id="PF00664">
    <property type="entry name" value="ABC_membrane"/>
    <property type="match status" value="1"/>
</dbReference>
<feature type="transmembrane region" description="Helical" evidence="7">
    <location>
        <begin position="147"/>
        <end position="175"/>
    </location>
</feature>
<evidence type="ECO:0000256" key="4">
    <source>
        <dbReference type="ARBA" id="ARBA00022840"/>
    </source>
</evidence>
<dbReference type="InterPro" id="IPR003439">
    <property type="entry name" value="ABC_transporter-like_ATP-bd"/>
</dbReference>
<dbReference type="GO" id="GO:0005524">
    <property type="term" value="F:ATP binding"/>
    <property type="evidence" value="ECO:0007669"/>
    <property type="project" value="UniProtKB-KW"/>
</dbReference>
<dbReference type="InterPro" id="IPR017871">
    <property type="entry name" value="ABC_transporter-like_CS"/>
</dbReference>
<feature type="domain" description="ABC transporter" evidence="8">
    <location>
        <begin position="338"/>
        <end position="573"/>
    </location>
</feature>
<comment type="subcellular location">
    <subcellularLocation>
        <location evidence="1">Cell membrane</location>
        <topology evidence="1">Multi-pass membrane protein</topology>
    </subcellularLocation>
</comment>
<dbReference type="PANTHER" id="PTHR43394:SF1">
    <property type="entry name" value="ATP-BINDING CASSETTE SUB-FAMILY B MEMBER 10, MITOCHONDRIAL"/>
    <property type="match status" value="1"/>
</dbReference>
<gene>
    <name evidence="10" type="ORF">ABID24_002955</name>
</gene>
<dbReference type="EMBL" id="JBEPMJ010000026">
    <property type="protein sequence ID" value="MET3751694.1"/>
    <property type="molecule type" value="Genomic_DNA"/>
</dbReference>
<dbReference type="Pfam" id="PF00005">
    <property type="entry name" value="ABC_tran"/>
    <property type="match status" value="1"/>
</dbReference>
<dbReference type="RefSeq" id="WP_257464915.1">
    <property type="nucleotide sequence ID" value="NZ_BAABXP010000007.1"/>
</dbReference>
<keyword evidence="6 7" id="KW-0472">Membrane</keyword>
<dbReference type="Proteomes" id="UP001549106">
    <property type="component" value="Unassembled WGS sequence"/>
</dbReference>
<dbReference type="Gene3D" id="1.20.1560.10">
    <property type="entry name" value="ABC transporter type 1, transmembrane domain"/>
    <property type="match status" value="2"/>
</dbReference>
<sequence length="574" mass="64858">MYTLKKFIRYYGPYKTVFFLDLLCAAIISLVDLAFPQILRTLTATVFTEEPSTILKALLPIGLCLLIMYVIQSFCVYYVGYQGHMMGAKMERDMRQQLFDHYEKLSFSYYDQNNSGQMMSKLVSDLFDIAEFAHHGPENLFISLIKIVGSFVFLFLINWRLAIPLLILVLIMLVFSMKQNRRMQETFMDNRRKIGDVNSSLQDTLAGIRVVQSFANEEVERRKFGKSNQAFLHSKDANYSCMGNFMGWNRFFQGMMYLVTLVFGGLLIARGKMNAGDLAMYALYIGIFVSPIQILVELIEMMQKGFSGFRRFLDVMETEPDIVDAPDAEPLTDVKGEVSYENVSFHYSDDETLVLDNISFTIPAGRSIALVGPSGSGKTTICSLLPRFYDVTGGRITIDGKEVGKLTLESLRSQIGLVQQDIYLFGGTIKENIAYGKPSASMEEIIEAAKKANIHDFIMSLPEGYDTFVGERGTRLSGGQKQRISIARVFLKNPPVLILDEATSALDNESERWIQKSLEELSRNRTTITIAHRLSTIRNADEILVVADNGIAERGSHEELLAKNGIYAHYYQMS</sequence>
<organism evidence="10 11">
    <name type="scientific">Blautia caecimuris</name>
    <dbReference type="NCBI Taxonomy" id="1796615"/>
    <lineage>
        <taxon>Bacteria</taxon>
        <taxon>Bacillati</taxon>
        <taxon>Bacillota</taxon>
        <taxon>Clostridia</taxon>
        <taxon>Lachnospirales</taxon>
        <taxon>Lachnospiraceae</taxon>
        <taxon>Blautia</taxon>
    </lineage>
</organism>
<comment type="caution">
    <text evidence="10">The sequence shown here is derived from an EMBL/GenBank/DDBJ whole genome shotgun (WGS) entry which is preliminary data.</text>
</comment>
<accession>A0ABV2M5M3</accession>
<evidence type="ECO:0000256" key="6">
    <source>
        <dbReference type="ARBA" id="ARBA00023136"/>
    </source>
</evidence>
<feature type="transmembrane region" description="Helical" evidence="7">
    <location>
        <begin position="281"/>
        <end position="301"/>
    </location>
</feature>
<evidence type="ECO:0000313" key="10">
    <source>
        <dbReference type="EMBL" id="MET3751694.1"/>
    </source>
</evidence>
<evidence type="ECO:0000256" key="1">
    <source>
        <dbReference type="ARBA" id="ARBA00004651"/>
    </source>
</evidence>
<dbReference type="SUPFAM" id="SSF52540">
    <property type="entry name" value="P-loop containing nucleoside triphosphate hydrolases"/>
    <property type="match status" value="1"/>
</dbReference>
<keyword evidence="2 7" id="KW-0812">Transmembrane</keyword>
<feature type="transmembrane region" description="Helical" evidence="7">
    <location>
        <begin position="57"/>
        <end position="80"/>
    </location>
</feature>
<dbReference type="CDD" id="cd18549">
    <property type="entry name" value="ABC_6TM_YwjA_like"/>
    <property type="match status" value="1"/>
</dbReference>
<protein>
    <submittedName>
        <fullName evidence="10">ATP-binding cassette subfamily B protein</fullName>
    </submittedName>
</protein>
<dbReference type="PANTHER" id="PTHR43394">
    <property type="entry name" value="ATP-DEPENDENT PERMEASE MDL1, MITOCHONDRIAL"/>
    <property type="match status" value="1"/>
</dbReference>
<dbReference type="PROSITE" id="PS50929">
    <property type="entry name" value="ABC_TM1F"/>
    <property type="match status" value="1"/>
</dbReference>
<dbReference type="PROSITE" id="PS50893">
    <property type="entry name" value="ABC_TRANSPORTER_2"/>
    <property type="match status" value="1"/>
</dbReference>
<evidence type="ECO:0000256" key="2">
    <source>
        <dbReference type="ARBA" id="ARBA00022692"/>
    </source>
</evidence>
<feature type="domain" description="ABC transmembrane type-1" evidence="9">
    <location>
        <begin position="19"/>
        <end position="304"/>
    </location>
</feature>
<dbReference type="PROSITE" id="PS00211">
    <property type="entry name" value="ABC_TRANSPORTER_1"/>
    <property type="match status" value="1"/>
</dbReference>
<keyword evidence="11" id="KW-1185">Reference proteome</keyword>
<dbReference type="InterPro" id="IPR003593">
    <property type="entry name" value="AAA+_ATPase"/>
</dbReference>
<evidence type="ECO:0000256" key="5">
    <source>
        <dbReference type="ARBA" id="ARBA00022989"/>
    </source>
</evidence>
<dbReference type="SUPFAM" id="SSF90123">
    <property type="entry name" value="ABC transporter transmembrane region"/>
    <property type="match status" value="1"/>
</dbReference>
<dbReference type="InterPro" id="IPR011527">
    <property type="entry name" value="ABC1_TM_dom"/>
</dbReference>
<evidence type="ECO:0000313" key="11">
    <source>
        <dbReference type="Proteomes" id="UP001549106"/>
    </source>
</evidence>
<keyword evidence="4 10" id="KW-0067">ATP-binding</keyword>
<proteinExistence type="predicted"/>
<dbReference type="InterPro" id="IPR036640">
    <property type="entry name" value="ABC1_TM_sf"/>
</dbReference>
<evidence type="ECO:0000256" key="3">
    <source>
        <dbReference type="ARBA" id="ARBA00022741"/>
    </source>
</evidence>
<reference evidence="10 11" key="1">
    <citation type="submission" date="2024-06" db="EMBL/GenBank/DDBJ databases">
        <title>Genomic Encyclopedia of Type Strains, Phase IV (KMG-IV): sequencing the most valuable type-strain genomes for metagenomic binning, comparative biology and taxonomic classification.</title>
        <authorList>
            <person name="Goeker M."/>
        </authorList>
    </citation>
    <scope>NUCLEOTIDE SEQUENCE [LARGE SCALE GENOMIC DNA]</scope>
    <source>
        <strain evidence="10 11">DSM 29492</strain>
    </source>
</reference>
<evidence type="ECO:0000256" key="7">
    <source>
        <dbReference type="SAM" id="Phobius"/>
    </source>
</evidence>
<dbReference type="Gene3D" id="3.40.50.300">
    <property type="entry name" value="P-loop containing nucleotide triphosphate hydrolases"/>
    <property type="match status" value="1"/>
</dbReference>
<name>A0ABV2M5M3_9FIRM</name>
<feature type="transmembrane region" description="Helical" evidence="7">
    <location>
        <begin position="16"/>
        <end position="36"/>
    </location>
</feature>
<evidence type="ECO:0000259" key="9">
    <source>
        <dbReference type="PROSITE" id="PS50929"/>
    </source>
</evidence>
<keyword evidence="3" id="KW-0547">Nucleotide-binding</keyword>
<dbReference type="CDD" id="cd03251">
    <property type="entry name" value="ABCC_MsbA"/>
    <property type="match status" value="1"/>
</dbReference>
<dbReference type="InterPro" id="IPR027417">
    <property type="entry name" value="P-loop_NTPase"/>
</dbReference>